<evidence type="ECO:0000313" key="1">
    <source>
        <dbReference type="EMBL" id="JAH75296.1"/>
    </source>
</evidence>
<name>A0A0E9VBA3_ANGAN</name>
<protein>
    <submittedName>
        <fullName evidence="1">Uncharacterized protein</fullName>
    </submittedName>
</protein>
<dbReference type="AlphaFoldDB" id="A0A0E9VBA3"/>
<reference evidence="1" key="2">
    <citation type="journal article" date="2015" name="Fish Shellfish Immunol.">
        <title>Early steps in the European eel (Anguilla anguilla)-Vibrio vulnificus interaction in the gills: Role of the RtxA13 toxin.</title>
        <authorList>
            <person name="Callol A."/>
            <person name="Pajuelo D."/>
            <person name="Ebbesson L."/>
            <person name="Teles M."/>
            <person name="MacKenzie S."/>
            <person name="Amaro C."/>
        </authorList>
    </citation>
    <scope>NUCLEOTIDE SEQUENCE</scope>
</reference>
<reference evidence="1" key="1">
    <citation type="submission" date="2014-11" db="EMBL/GenBank/DDBJ databases">
        <authorList>
            <person name="Amaro Gonzalez C."/>
        </authorList>
    </citation>
    <scope>NUCLEOTIDE SEQUENCE</scope>
</reference>
<accession>A0A0E9VBA3</accession>
<dbReference type="EMBL" id="GBXM01033281">
    <property type="protein sequence ID" value="JAH75296.1"/>
    <property type="molecule type" value="Transcribed_RNA"/>
</dbReference>
<organism evidence="1">
    <name type="scientific">Anguilla anguilla</name>
    <name type="common">European freshwater eel</name>
    <name type="synonym">Muraena anguilla</name>
    <dbReference type="NCBI Taxonomy" id="7936"/>
    <lineage>
        <taxon>Eukaryota</taxon>
        <taxon>Metazoa</taxon>
        <taxon>Chordata</taxon>
        <taxon>Craniata</taxon>
        <taxon>Vertebrata</taxon>
        <taxon>Euteleostomi</taxon>
        <taxon>Actinopterygii</taxon>
        <taxon>Neopterygii</taxon>
        <taxon>Teleostei</taxon>
        <taxon>Anguilliformes</taxon>
        <taxon>Anguillidae</taxon>
        <taxon>Anguilla</taxon>
    </lineage>
</organism>
<sequence length="18" mass="2082">MPVLLMHINTIIIHLHSV</sequence>
<proteinExistence type="predicted"/>